<gene>
    <name evidence="5" type="ORF">SAMN05444920_106431</name>
</gene>
<dbReference type="SUPFAM" id="SSF51735">
    <property type="entry name" value="NAD(P)-binding Rossmann-fold domains"/>
    <property type="match status" value="1"/>
</dbReference>
<keyword evidence="2" id="KW-0560">Oxidoreductase</keyword>
<dbReference type="InterPro" id="IPR036291">
    <property type="entry name" value="NAD(P)-bd_dom_sf"/>
</dbReference>
<evidence type="ECO:0000256" key="1">
    <source>
        <dbReference type="ARBA" id="ARBA00010928"/>
    </source>
</evidence>
<organism evidence="5 6">
    <name type="scientific">Nonomuraea solani</name>
    <dbReference type="NCBI Taxonomy" id="1144553"/>
    <lineage>
        <taxon>Bacteria</taxon>
        <taxon>Bacillati</taxon>
        <taxon>Actinomycetota</taxon>
        <taxon>Actinomycetes</taxon>
        <taxon>Streptosporangiales</taxon>
        <taxon>Streptosporangiaceae</taxon>
        <taxon>Nonomuraea</taxon>
    </lineage>
</organism>
<dbReference type="Proteomes" id="UP000236732">
    <property type="component" value="Unassembled WGS sequence"/>
</dbReference>
<feature type="domain" description="Gfo/Idh/MocA-like oxidoreductase N-terminal" evidence="3">
    <location>
        <begin position="15"/>
        <end position="121"/>
    </location>
</feature>
<dbReference type="Gene3D" id="3.40.50.720">
    <property type="entry name" value="NAD(P)-binding Rossmann-like Domain"/>
    <property type="match status" value="1"/>
</dbReference>
<dbReference type="Pfam" id="PF02894">
    <property type="entry name" value="GFO_IDH_MocA_C"/>
    <property type="match status" value="1"/>
</dbReference>
<evidence type="ECO:0000259" key="4">
    <source>
        <dbReference type="Pfam" id="PF02894"/>
    </source>
</evidence>
<dbReference type="InterPro" id="IPR004104">
    <property type="entry name" value="Gfo/Idh/MocA-like_OxRdtase_C"/>
</dbReference>
<dbReference type="PANTHER" id="PTHR43818">
    <property type="entry name" value="BCDNA.GH03377"/>
    <property type="match status" value="1"/>
</dbReference>
<comment type="similarity">
    <text evidence="1">Belongs to the Gfo/Idh/MocA family.</text>
</comment>
<proteinExistence type="inferred from homology"/>
<evidence type="ECO:0000256" key="2">
    <source>
        <dbReference type="ARBA" id="ARBA00023002"/>
    </source>
</evidence>
<dbReference type="PANTHER" id="PTHR43818:SF11">
    <property type="entry name" value="BCDNA.GH03377"/>
    <property type="match status" value="1"/>
</dbReference>
<dbReference type="EMBL" id="FNVT01000006">
    <property type="protein sequence ID" value="SEG89327.1"/>
    <property type="molecule type" value="Genomic_DNA"/>
</dbReference>
<dbReference type="GO" id="GO:0000166">
    <property type="term" value="F:nucleotide binding"/>
    <property type="evidence" value="ECO:0007669"/>
    <property type="project" value="InterPro"/>
</dbReference>
<dbReference type="InterPro" id="IPR050463">
    <property type="entry name" value="Gfo/Idh/MocA_oxidrdct_glycsds"/>
</dbReference>
<reference evidence="5 6" key="1">
    <citation type="submission" date="2016-10" db="EMBL/GenBank/DDBJ databases">
        <authorList>
            <person name="de Groot N.N."/>
        </authorList>
    </citation>
    <scope>NUCLEOTIDE SEQUENCE [LARGE SCALE GENOMIC DNA]</scope>
    <source>
        <strain evidence="5 6">CGMCC 4.7037</strain>
    </source>
</reference>
<evidence type="ECO:0000313" key="6">
    <source>
        <dbReference type="Proteomes" id="UP000236732"/>
    </source>
</evidence>
<dbReference type="AlphaFoldDB" id="A0A1H6DVF2"/>
<evidence type="ECO:0000313" key="5">
    <source>
        <dbReference type="EMBL" id="SEG89327.1"/>
    </source>
</evidence>
<dbReference type="Gene3D" id="3.30.360.10">
    <property type="entry name" value="Dihydrodipicolinate Reductase, domain 2"/>
    <property type="match status" value="1"/>
</dbReference>
<accession>A0A1H6DVF2</accession>
<name>A0A1H6DVF2_9ACTN</name>
<dbReference type="Pfam" id="PF01408">
    <property type="entry name" value="GFO_IDH_MocA"/>
    <property type="match status" value="1"/>
</dbReference>
<dbReference type="SUPFAM" id="SSF55347">
    <property type="entry name" value="Glyceraldehyde-3-phosphate dehydrogenase-like, C-terminal domain"/>
    <property type="match status" value="1"/>
</dbReference>
<evidence type="ECO:0000259" key="3">
    <source>
        <dbReference type="Pfam" id="PF01408"/>
    </source>
</evidence>
<keyword evidence="6" id="KW-1185">Reference proteome</keyword>
<protein>
    <submittedName>
        <fullName evidence="5">Predicted dehydrogenase</fullName>
    </submittedName>
</protein>
<feature type="domain" description="Gfo/Idh/MocA-like oxidoreductase C-terminal" evidence="4">
    <location>
        <begin position="142"/>
        <end position="315"/>
    </location>
</feature>
<dbReference type="GO" id="GO:0016491">
    <property type="term" value="F:oxidoreductase activity"/>
    <property type="evidence" value="ECO:0007669"/>
    <property type="project" value="UniProtKB-KW"/>
</dbReference>
<dbReference type="InterPro" id="IPR000683">
    <property type="entry name" value="Gfo/Idh/MocA-like_OxRdtase_N"/>
</dbReference>
<sequence length="321" mass="34025">MFVRGSLVCVNQHVIRLGVVGLGAMGSEMLSIAVDHPEFDVVLAADPARPAPGSVPYTPDAWRVIDHPGIEAVYIASPPSTHAAYAVQAMRAGKAVFCEKPLAVDLDDGAEMVAVAADVDAVNALNFVLSDRAAAIEVGRALRAGEAGTVLGVDVQLLFPQWPRLFQREAGWVAGRQQGGFLREVASHFLFLSDRLLGPLTPSHTQVTYGAAAETGASGLLATAGGVPVRVSGQVAAGPESYEWTLYGSQASYRITEWGRLFKGGESGWREVTLDGTRGDEQTRLTEFASAVRGKPTTLADFAAGLRVQRVIESFHSRAAN</sequence>